<keyword evidence="3" id="KW-1185">Reference proteome</keyword>
<sequence length="95" mass="11127">MLLLGCLRLRPQTFSVLYDYLSQVQIRRRYLAREGPVPERNYTARQLAKLKDNCSFMYGLPQASVKPSKGLSSMSTDPLEQVDREKSRTLYQYQY</sequence>
<dbReference type="AlphaFoldDB" id="A0AAV4CIF0"/>
<feature type="region of interest" description="Disordered" evidence="1">
    <location>
        <begin position="63"/>
        <end position="95"/>
    </location>
</feature>
<evidence type="ECO:0000313" key="2">
    <source>
        <dbReference type="EMBL" id="GFO31763.1"/>
    </source>
</evidence>
<name>A0AAV4CIF0_9GAST</name>
<accession>A0AAV4CIF0</accession>
<evidence type="ECO:0000256" key="1">
    <source>
        <dbReference type="SAM" id="MobiDB-lite"/>
    </source>
</evidence>
<dbReference type="Proteomes" id="UP000735302">
    <property type="component" value="Unassembled WGS sequence"/>
</dbReference>
<evidence type="ECO:0000313" key="3">
    <source>
        <dbReference type="Proteomes" id="UP000735302"/>
    </source>
</evidence>
<reference evidence="2 3" key="1">
    <citation type="journal article" date="2021" name="Elife">
        <title>Chloroplast acquisition without the gene transfer in kleptoplastic sea slugs, Plakobranchus ocellatus.</title>
        <authorList>
            <person name="Maeda T."/>
            <person name="Takahashi S."/>
            <person name="Yoshida T."/>
            <person name="Shimamura S."/>
            <person name="Takaki Y."/>
            <person name="Nagai Y."/>
            <person name="Toyoda A."/>
            <person name="Suzuki Y."/>
            <person name="Arimoto A."/>
            <person name="Ishii H."/>
            <person name="Satoh N."/>
            <person name="Nishiyama T."/>
            <person name="Hasebe M."/>
            <person name="Maruyama T."/>
            <person name="Minagawa J."/>
            <person name="Obokata J."/>
            <person name="Shigenobu S."/>
        </authorList>
    </citation>
    <scope>NUCLEOTIDE SEQUENCE [LARGE SCALE GENOMIC DNA]</scope>
</reference>
<proteinExistence type="predicted"/>
<comment type="caution">
    <text evidence="2">The sequence shown here is derived from an EMBL/GenBank/DDBJ whole genome shotgun (WGS) entry which is preliminary data.</text>
</comment>
<organism evidence="2 3">
    <name type="scientific">Plakobranchus ocellatus</name>
    <dbReference type="NCBI Taxonomy" id="259542"/>
    <lineage>
        <taxon>Eukaryota</taxon>
        <taxon>Metazoa</taxon>
        <taxon>Spiralia</taxon>
        <taxon>Lophotrochozoa</taxon>
        <taxon>Mollusca</taxon>
        <taxon>Gastropoda</taxon>
        <taxon>Heterobranchia</taxon>
        <taxon>Euthyneura</taxon>
        <taxon>Panpulmonata</taxon>
        <taxon>Sacoglossa</taxon>
        <taxon>Placobranchoidea</taxon>
        <taxon>Plakobranchidae</taxon>
        <taxon>Plakobranchus</taxon>
    </lineage>
</organism>
<dbReference type="EMBL" id="BLXT01006426">
    <property type="protein sequence ID" value="GFO31763.1"/>
    <property type="molecule type" value="Genomic_DNA"/>
</dbReference>
<protein>
    <submittedName>
        <fullName evidence="2">Uncharacterized protein</fullName>
    </submittedName>
</protein>
<gene>
    <name evidence="2" type="ORF">PoB_005826800</name>
</gene>